<comment type="caution">
    <text evidence="1">The sequence shown here is derived from an EMBL/GenBank/DDBJ whole genome shotgun (WGS) entry which is preliminary data.</text>
</comment>
<reference evidence="1" key="1">
    <citation type="submission" date="2022-05" db="EMBL/GenBank/DDBJ databases">
        <authorList>
            <person name="Okamura Y."/>
        </authorList>
    </citation>
    <scope>NUCLEOTIDE SEQUENCE</scope>
</reference>
<dbReference type="Proteomes" id="UP001152562">
    <property type="component" value="Unassembled WGS sequence"/>
</dbReference>
<name>A0A9P0SXE8_PIEBR</name>
<proteinExistence type="predicted"/>
<organism evidence="1 2">
    <name type="scientific">Pieris brassicae</name>
    <name type="common">White butterfly</name>
    <name type="synonym">Large white butterfly</name>
    <dbReference type="NCBI Taxonomy" id="7116"/>
    <lineage>
        <taxon>Eukaryota</taxon>
        <taxon>Metazoa</taxon>
        <taxon>Ecdysozoa</taxon>
        <taxon>Arthropoda</taxon>
        <taxon>Hexapoda</taxon>
        <taxon>Insecta</taxon>
        <taxon>Pterygota</taxon>
        <taxon>Neoptera</taxon>
        <taxon>Endopterygota</taxon>
        <taxon>Lepidoptera</taxon>
        <taxon>Glossata</taxon>
        <taxon>Ditrysia</taxon>
        <taxon>Papilionoidea</taxon>
        <taxon>Pieridae</taxon>
        <taxon>Pierinae</taxon>
        <taxon>Pieris</taxon>
    </lineage>
</organism>
<sequence length="85" mass="9477">MLDDAKRSYRHSPLDSATTLTLHLTVKSRCHYLRSYAVSLIIDYRIYSESKIVFSWMKEDRPSATTGGVAVAPPTAYHKCGGGVQ</sequence>
<dbReference type="AlphaFoldDB" id="A0A9P0SXE8"/>
<evidence type="ECO:0000313" key="2">
    <source>
        <dbReference type="Proteomes" id="UP001152562"/>
    </source>
</evidence>
<evidence type="ECO:0000313" key="1">
    <source>
        <dbReference type="EMBL" id="CAH3941743.1"/>
    </source>
</evidence>
<protein>
    <submittedName>
        <fullName evidence="1">Uncharacterized protein</fullName>
    </submittedName>
</protein>
<gene>
    <name evidence="1" type="ORF">PIBRA_LOCUS1327</name>
</gene>
<keyword evidence="2" id="KW-1185">Reference proteome</keyword>
<accession>A0A9P0SXE8</accession>
<dbReference type="EMBL" id="CALOZG010000002">
    <property type="protein sequence ID" value="CAH3941743.1"/>
    <property type="molecule type" value="Genomic_DNA"/>
</dbReference>